<sequence>MTEPDFLGTARTFYDTIADDYVDWIRGELDAKPLDRALLAAFAELARATGAGPVADVGCGPGRISAHLHALGVDVFGLDLSPRMVALARRDHPGLRFEVGSMTGLDLADASLGGIVAWYSIIHVPREELPRVFAEFHRVLAPGGHVLLAFQVGDHTLHAERPMDHPVALDFHRQLPGHVAGLLEAAGIPATARLVREPEEDEPGTKIRQGFLLARKPAAA</sequence>
<organism evidence="2 3">
    <name type="scientific">Nocardiopsis mangrovi</name>
    <dbReference type="NCBI Taxonomy" id="1179818"/>
    <lineage>
        <taxon>Bacteria</taxon>
        <taxon>Bacillati</taxon>
        <taxon>Actinomycetota</taxon>
        <taxon>Actinomycetes</taxon>
        <taxon>Streptosporangiales</taxon>
        <taxon>Nocardiopsidaceae</taxon>
        <taxon>Nocardiopsis</taxon>
    </lineage>
</organism>
<feature type="domain" description="Methyltransferase" evidence="1">
    <location>
        <begin position="54"/>
        <end position="144"/>
    </location>
</feature>
<dbReference type="CDD" id="cd02440">
    <property type="entry name" value="AdoMet_MTases"/>
    <property type="match status" value="1"/>
</dbReference>
<gene>
    <name evidence="2" type="ORF">ACFO4E_10155</name>
</gene>
<accession>A0ABV9DU23</accession>
<dbReference type="InterPro" id="IPR050508">
    <property type="entry name" value="Methyltransf_Superfamily"/>
</dbReference>
<name>A0ABV9DU23_9ACTN</name>
<evidence type="ECO:0000259" key="1">
    <source>
        <dbReference type="Pfam" id="PF13649"/>
    </source>
</evidence>
<dbReference type="EC" id="2.1.-.-" evidence="2"/>
<protein>
    <submittedName>
        <fullName evidence="2">Class I SAM-dependent methyltransferase</fullName>
        <ecNumber evidence="2">2.1.-.-</ecNumber>
    </submittedName>
</protein>
<dbReference type="Gene3D" id="3.40.50.150">
    <property type="entry name" value="Vaccinia Virus protein VP39"/>
    <property type="match status" value="1"/>
</dbReference>
<keyword evidence="3" id="KW-1185">Reference proteome</keyword>
<dbReference type="EMBL" id="JBHSFQ010000007">
    <property type="protein sequence ID" value="MFC4562217.1"/>
    <property type="molecule type" value="Genomic_DNA"/>
</dbReference>
<dbReference type="InterPro" id="IPR041698">
    <property type="entry name" value="Methyltransf_25"/>
</dbReference>
<keyword evidence="2" id="KW-0808">Transferase</keyword>
<dbReference type="PANTHER" id="PTHR42912">
    <property type="entry name" value="METHYLTRANSFERASE"/>
    <property type="match status" value="1"/>
</dbReference>
<dbReference type="RefSeq" id="WP_378573233.1">
    <property type="nucleotide sequence ID" value="NZ_JBHSFQ010000007.1"/>
</dbReference>
<comment type="caution">
    <text evidence="2">The sequence shown here is derived from an EMBL/GenBank/DDBJ whole genome shotgun (WGS) entry which is preliminary data.</text>
</comment>
<proteinExistence type="predicted"/>
<dbReference type="Proteomes" id="UP001595923">
    <property type="component" value="Unassembled WGS sequence"/>
</dbReference>
<dbReference type="Pfam" id="PF13649">
    <property type="entry name" value="Methyltransf_25"/>
    <property type="match status" value="1"/>
</dbReference>
<keyword evidence="2" id="KW-0489">Methyltransferase</keyword>
<dbReference type="SUPFAM" id="SSF53335">
    <property type="entry name" value="S-adenosyl-L-methionine-dependent methyltransferases"/>
    <property type="match status" value="1"/>
</dbReference>
<evidence type="ECO:0000313" key="2">
    <source>
        <dbReference type="EMBL" id="MFC4562217.1"/>
    </source>
</evidence>
<dbReference type="GO" id="GO:0032259">
    <property type="term" value="P:methylation"/>
    <property type="evidence" value="ECO:0007669"/>
    <property type="project" value="UniProtKB-KW"/>
</dbReference>
<dbReference type="GO" id="GO:0008168">
    <property type="term" value="F:methyltransferase activity"/>
    <property type="evidence" value="ECO:0007669"/>
    <property type="project" value="UniProtKB-KW"/>
</dbReference>
<dbReference type="InterPro" id="IPR029063">
    <property type="entry name" value="SAM-dependent_MTases_sf"/>
</dbReference>
<evidence type="ECO:0000313" key="3">
    <source>
        <dbReference type="Proteomes" id="UP001595923"/>
    </source>
</evidence>
<reference evidence="3" key="1">
    <citation type="journal article" date="2019" name="Int. J. Syst. Evol. Microbiol.">
        <title>The Global Catalogue of Microorganisms (GCM) 10K type strain sequencing project: providing services to taxonomists for standard genome sequencing and annotation.</title>
        <authorList>
            <consortium name="The Broad Institute Genomics Platform"/>
            <consortium name="The Broad Institute Genome Sequencing Center for Infectious Disease"/>
            <person name="Wu L."/>
            <person name="Ma J."/>
        </authorList>
    </citation>
    <scope>NUCLEOTIDE SEQUENCE [LARGE SCALE GENOMIC DNA]</scope>
    <source>
        <strain evidence="3">XZYJ18</strain>
    </source>
</reference>